<organism evidence="1 2">
    <name type="scientific">Cyprinus carpio</name>
    <name type="common">Common carp</name>
    <dbReference type="NCBI Taxonomy" id="7962"/>
    <lineage>
        <taxon>Eukaryota</taxon>
        <taxon>Metazoa</taxon>
        <taxon>Chordata</taxon>
        <taxon>Craniata</taxon>
        <taxon>Vertebrata</taxon>
        <taxon>Euteleostomi</taxon>
        <taxon>Actinopterygii</taxon>
        <taxon>Neopterygii</taxon>
        <taxon>Teleostei</taxon>
        <taxon>Ostariophysi</taxon>
        <taxon>Cypriniformes</taxon>
        <taxon>Cyprinidae</taxon>
        <taxon>Cyprininae</taxon>
        <taxon>Cyprinus</taxon>
    </lineage>
</organism>
<dbReference type="PANTHER" id="PTHR22796">
    <property type="entry name" value="URG4-RELATED"/>
    <property type="match status" value="1"/>
</dbReference>
<dbReference type="PANTHER" id="PTHR22796:SF6">
    <property type="entry name" value="INTERFERON-INDUCED VERY LARGE GTPASE 1-RELATED"/>
    <property type="match status" value="1"/>
</dbReference>
<evidence type="ECO:0008006" key="3">
    <source>
        <dbReference type="Google" id="ProtNLM"/>
    </source>
</evidence>
<dbReference type="Proteomes" id="UP000694701">
    <property type="component" value="Unplaced"/>
</dbReference>
<evidence type="ECO:0000313" key="2">
    <source>
        <dbReference type="Proteomes" id="UP000694701"/>
    </source>
</evidence>
<name>A0A8C2DTJ2_CYPCA</name>
<protein>
    <recommendedName>
        <fullName evidence="3">Interferon-induced very large GTPase 1</fullName>
    </recommendedName>
</protein>
<reference evidence="1" key="1">
    <citation type="submission" date="2025-08" db="UniProtKB">
        <authorList>
            <consortium name="Ensembl"/>
        </authorList>
    </citation>
    <scope>IDENTIFICATION</scope>
</reference>
<accession>A0A8C2DTJ2</accession>
<dbReference type="AlphaFoldDB" id="A0A8C2DTJ2"/>
<dbReference type="Ensembl" id="ENSCCRT00020034278.1">
    <property type="protein sequence ID" value="ENSCCRP00020031342.1"/>
    <property type="gene ID" value="ENSCCRG00020014180.1"/>
</dbReference>
<proteinExistence type="predicted"/>
<evidence type="ECO:0000313" key="1">
    <source>
        <dbReference type="Ensembl" id="ENSCCRP00020031342.1"/>
    </source>
</evidence>
<sequence>MSNIFQKYCHGGTSAAIFGEIICQKLKEPIEQSVYKNTARDLTDEMRSNCESLNGNRSNLEQHILKRLAEEEDFDKYIKYIHKPRDHFKRFIRDEVSRYITDQFSVSVLPKMEENIKRLQQKIMKAAHESTGHVQLSSGDVSLWLKSFTQQLSDQLIFSVKDLSGVNQVYVDDINLLEDVIRKELPAIMSDIRSRFNTETFPVKLDFKFRPDELLIDHLCQCCWVQCPFCKAICTNTIKNHDGDHSVAIHRNIGLNGWFYRETTNLCINICTSSVAGDGHFYPSHIDDKVPWRDYRRAGGVYADWSITPDLSELPYWKWFVCRFQKDLEEYYKKTFDGHGKIPDNWRTYSKHEAVETLEKYI</sequence>